<reference evidence="3" key="1">
    <citation type="submission" date="2024-06" db="EMBL/GenBank/DDBJ databases">
        <title>Multi-omics analyses provide insights into the biosynthesis of the anticancer antibiotic pleurotin in Hohenbuehelia grisea.</title>
        <authorList>
            <person name="Weaver J.A."/>
            <person name="Alberti F."/>
        </authorList>
    </citation>
    <scope>NUCLEOTIDE SEQUENCE [LARGE SCALE GENOMIC DNA]</scope>
    <source>
        <strain evidence="3">T-177</strain>
    </source>
</reference>
<dbReference type="PANTHER" id="PTHR34186">
    <property type="entry name" value="CYANATE HYDRATASE"/>
    <property type="match status" value="1"/>
</dbReference>
<dbReference type="Proteomes" id="UP001556367">
    <property type="component" value="Unassembled WGS sequence"/>
</dbReference>
<name>A0ABR3IQ43_9AGAR</name>
<accession>A0ABR3IQ43</accession>
<proteinExistence type="predicted"/>
<gene>
    <name evidence="2" type="ORF">HGRIS_000904</name>
</gene>
<dbReference type="PANTHER" id="PTHR34186:SF2">
    <property type="entry name" value="CYANATE HYDRATASE"/>
    <property type="match status" value="1"/>
</dbReference>
<dbReference type="InterPro" id="IPR008076">
    <property type="entry name" value="Cyanase"/>
</dbReference>
<evidence type="ECO:0000313" key="3">
    <source>
        <dbReference type="Proteomes" id="UP001556367"/>
    </source>
</evidence>
<protein>
    <recommendedName>
        <fullName evidence="1">Cyanate hydratase N-terminal domain-containing protein</fullName>
    </recommendedName>
</protein>
<dbReference type="InterPro" id="IPR010982">
    <property type="entry name" value="Lambda_DNA-bd_dom_sf"/>
</dbReference>
<evidence type="ECO:0000259" key="1">
    <source>
        <dbReference type="Pfam" id="PF21291"/>
    </source>
</evidence>
<dbReference type="InterPro" id="IPR048564">
    <property type="entry name" value="CYNS_N"/>
</dbReference>
<evidence type="ECO:0000313" key="2">
    <source>
        <dbReference type="EMBL" id="KAL0945412.1"/>
    </source>
</evidence>
<sequence length="122" mass="13394">MWTTGHNDVQQQVPSSNTPYADLPPIISQLFAAKASKGLTFDQIAKAIGRDEIWLAAAFYGQAKFSADEISKVAEVLDIPITSIQSELGEHWWPNRGLGPVPPTDPVIYRLYEVNSASFYGA</sequence>
<organism evidence="2 3">
    <name type="scientific">Hohenbuehelia grisea</name>
    <dbReference type="NCBI Taxonomy" id="104357"/>
    <lineage>
        <taxon>Eukaryota</taxon>
        <taxon>Fungi</taxon>
        <taxon>Dikarya</taxon>
        <taxon>Basidiomycota</taxon>
        <taxon>Agaricomycotina</taxon>
        <taxon>Agaricomycetes</taxon>
        <taxon>Agaricomycetidae</taxon>
        <taxon>Agaricales</taxon>
        <taxon>Pleurotineae</taxon>
        <taxon>Pleurotaceae</taxon>
        <taxon>Hohenbuehelia</taxon>
    </lineage>
</organism>
<keyword evidence="3" id="KW-1185">Reference proteome</keyword>
<dbReference type="EMBL" id="JASNQZ010000018">
    <property type="protein sequence ID" value="KAL0945412.1"/>
    <property type="molecule type" value="Genomic_DNA"/>
</dbReference>
<comment type="caution">
    <text evidence="2">The sequence shown here is derived from an EMBL/GenBank/DDBJ whole genome shotgun (WGS) entry which is preliminary data.</text>
</comment>
<dbReference type="Gene3D" id="1.10.260.40">
    <property type="entry name" value="lambda repressor-like DNA-binding domains"/>
    <property type="match status" value="1"/>
</dbReference>
<dbReference type="Pfam" id="PF21291">
    <property type="entry name" value="CYNS_N"/>
    <property type="match status" value="1"/>
</dbReference>
<dbReference type="PRINTS" id="PR01693">
    <property type="entry name" value="CYANASE"/>
</dbReference>
<dbReference type="SUPFAM" id="SSF47413">
    <property type="entry name" value="lambda repressor-like DNA-binding domains"/>
    <property type="match status" value="1"/>
</dbReference>
<feature type="domain" description="Cyanate hydratase N-terminal" evidence="1">
    <location>
        <begin position="29"/>
        <end position="80"/>
    </location>
</feature>